<feature type="domain" description="B30.2/SPRY" evidence="5">
    <location>
        <begin position="3053"/>
        <end position="3246"/>
    </location>
</feature>
<dbReference type="InterPro" id="IPR043136">
    <property type="entry name" value="B30.2/SPRY_sf"/>
</dbReference>
<feature type="domain" description="MIB/HERC2" evidence="7">
    <location>
        <begin position="2852"/>
        <end position="2927"/>
    </location>
</feature>
<dbReference type="InterPro" id="IPR000569">
    <property type="entry name" value="HECT_dom"/>
</dbReference>
<keyword evidence="1 2" id="KW-0833">Ubl conjugation pathway</keyword>
<feature type="domain" description="UBA" evidence="4">
    <location>
        <begin position="2143"/>
        <end position="2188"/>
    </location>
</feature>
<feature type="compositionally biased region" description="Basic and acidic residues" evidence="3">
    <location>
        <begin position="14"/>
        <end position="24"/>
    </location>
</feature>
<keyword evidence="8" id="KW-0436">Ligase</keyword>
<dbReference type="PROSITE" id="PS50237">
    <property type="entry name" value="HECT"/>
    <property type="match status" value="1"/>
</dbReference>
<dbReference type="Gene3D" id="2.30.30.40">
    <property type="entry name" value="SH3 Domains"/>
    <property type="match status" value="1"/>
</dbReference>
<feature type="region of interest" description="Disordered" evidence="3">
    <location>
        <begin position="1"/>
        <end position="24"/>
    </location>
</feature>
<evidence type="ECO:0000313" key="8">
    <source>
        <dbReference type="EMBL" id="OQS00772.1"/>
    </source>
</evidence>
<accession>A0A1V9ZRW4</accession>
<feature type="region of interest" description="Disordered" evidence="3">
    <location>
        <begin position="1217"/>
        <end position="1244"/>
    </location>
</feature>
<dbReference type="PANTHER" id="PTHR46654">
    <property type="entry name" value="E3 UBIQUITIN-PROTEIN LIGASE HECTD3"/>
    <property type="match status" value="1"/>
</dbReference>
<feature type="region of interest" description="Disordered" evidence="3">
    <location>
        <begin position="117"/>
        <end position="155"/>
    </location>
</feature>
<dbReference type="InterPro" id="IPR003877">
    <property type="entry name" value="SPRY_dom"/>
</dbReference>
<feature type="active site" description="Glycyl thioester intermediate" evidence="2">
    <location>
        <position position="3931"/>
    </location>
</feature>
<dbReference type="SMART" id="SM00119">
    <property type="entry name" value="HECTc"/>
    <property type="match status" value="1"/>
</dbReference>
<dbReference type="CDD" id="cd14306">
    <property type="entry name" value="UBA_VP13D"/>
    <property type="match status" value="2"/>
</dbReference>
<dbReference type="PROSITE" id="PS50188">
    <property type="entry name" value="B302_SPRY"/>
    <property type="match status" value="3"/>
</dbReference>
<dbReference type="Proteomes" id="UP000243579">
    <property type="component" value="Unassembled WGS sequence"/>
</dbReference>
<dbReference type="InterPro" id="IPR001870">
    <property type="entry name" value="B30.2/SPRY"/>
</dbReference>
<dbReference type="Pfam" id="PF06701">
    <property type="entry name" value="MIB_HERC2"/>
    <property type="match status" value="1"/>
</dbReference>
<feature type="domain" description="UBA" evidence="4">
    <location>
        <begin position="2088"/>
        <end position="2120"/>
    </location>
</feature>
<dbReference type="InterPro" id="IPR037252">
    <property type="entry name" value="Mib_Herc2_sf"/>
</dbReference>
<feature type="compositionally biased region" description="Low complexity" evidence="3">
    <location>
        <begin position="1230"/>
        <end position="1241"/>
    </location>
</feature>
<evidence type="ECO:0000259" key="5">
    <source>
        <dbReference type="PROSITE" id="PS50188"/>
    </source>
</evidence>
<organism evidence="8 9">
    <name type="scientific">Achlya hypogyna</name>
    <name type="common">Oomycete</name>
    <name type="synonym">Protoachlya hypogyna</name>
    <dbReference type="NCBI Taxonomy" id="1202772"/>
    <lineage>
        <taxon>Eukaryota</taxon>
        <taxon>Sar</taxon>
        <taxon>Stramenopiles</taxon>
        <taxon>Oomycota</taxon>
        <taxon>Saprolegniomycetes</taxon>
        <taxon>Saprolegniales</taxon>
        <taxon>Achlyaceae</taxon>
        <taxon>Achlya</taxon>
    </lineage>
</organism>
<dbReference type="InterPro" id="IPR015940">
    <property type="entry name" value="UBA"/>
</dbReference>
<evidence type="ECO:0000256" key="3">
    <source>
        <dbReference type="SAM" id="MobiDB-lite"/>
    </source>
</evidence>
<dbReference type="PROSITE" id="PS51416">
    <property type="entry name" value="MIB_HERC2"/>
    <property type="match status" value="1"/>
</dbReference>
<dbReference type="STRING" id="1202772.A0A1V9ZRW4"/>
<comment type="caution">
    <text evidence="8">The sequence shown here is derived from an EMBL/GenBank/DDBJ whole genome shotgun (WGS) entry which is preliminary data.</text>
</comment>
<feature type="region of interest" description="Disordered" evidence="3">
    <location>
        <begin position="221"/>
        <end position="241"/>
    </location>
</feature>
<gene>
    <name evidence="8" type="ORF">ACHHYP_02697</name>
</gene>
<dbReference type="InterPro" id="IPR041969">
    <property type="entry name" value="VP13D_UBA"/>
</dbReference>
<dbReference type="PANTHER" id="PTHR46654:SF1">
    <property type="entry name" value="E3 UBIQUITIN-PROTEIN LIGASE HECTD3"/>
    <property type="match status" value="1"/>
</dbReference>
<sequence>MSSAESDLAPTDLLDPHDKMASETRSTRLMTELAALSADRDQVLGLDSLQYLSAMGRVEPIKLIAEKPPADAPSSGKGGDRAAADAARRQRVEELTRFFMEAKSDIEFALSGGLGRRERTRQELADSDAKSDEEKSDASMQEVTDDAKSVDDVPPPPPMATAMSPERVHFKLLSEPIDARVFHPLLLLIRDSDPLLYGTILCHPLVAAHDPKREKQLKSQVVASKSKKKKHKSDIPTMYQPDFTAPPLSDDESTLHAARFVARALADGSIPALLLAAQVVLSYDLGRQYPLASHLRTLCGEAPPGEPAPVPAPKKPLAPGSDVVLDTADFMSSVMELEGAMGPLAALRSRLGRLDDSLDEDMDAVSSSSSQLPLEEAVDEEALMARAIALSLSPEMQLKDAEAMEAKVDEANLVLDSRAAPEPFSPAEITAYATFALGDGTVAGSVVLQYLWRGIHATCREYVSLAETKHAVAATTPIVPNPLAFLLLQSLLARVRGGVDAVDREGLVSVTGALVLLHALDAYLFHVHVMGIAPASVGLGQSPAHANPLPLALKTVVLHYLAGDDDGGLLSLDPTVFEDASAPLRGAILRLRACLPAQARVTWARGIAHFYPQHVERHALLQALLASPGVSLVQLDLLCTRLALPDLARGFVPALLEDSDAGARTLLDDAVLATAKLCLWPPSLVRDSLEAHTCHVAAVVELLQAAAPALVDANAATDLSVDAVVALYEQAYDGQAEALKNTWAHVLPTMQRLSECVDARAPAPFVALPTPSFAQTAAPPLGPAVTPRLQLLRALQDGLLASLHGSMGSDEPAHLEFDGARCADTLTLVDGQASAKQHTAKQWGMVLSTYGCAPNTGVHEWAVRLDRCEKGHVFLGVSTREASVATYVGGDRHGWGLIGTRALWHNRSKVRGDYGDGFSTGSVVRIRLNTDTGALSFGLLDDDSDWGVAFDGLTQHGTLYPAIGLYQRDDQVTLVSAAGAASTSLGTATHIVTPLYQEVVLHTFFQYVATLARAPEALLVALGLPLFSSLGLLARQATHPLATMFALHLLPMLLDVAQRLDDHSDPDDGPARAPPLQLAIGGKWELKSMAAGTIPAQQYVLDLQQTADGALHGRSASASVAVEGVTKGTRVAFVETWTQGGTCLVQGRLRIDGRAFVGTYEDTKSHTIGSISGTALSAASDSEPELPLVLQIVVGTLIGAYNTVLLTADPDASGYPTLADTGDAMDDSSTEASSSPLSPEAPSEEYEEWVQSPLFSGGLPALLPQVALLAQRFSVPASRWATAVAPPLTALPIDPPAFLAELIAGRNDLDTHITKHAGESPFLRLGGDAMKAARRLVCACMLWHTGIAPVADAESRPPETVLHIWRAAQRVVEWSVRMKQLHAHSYADMATYLARRARFLLQLPNSLASACASSERVFSETLMHVSRFLQATGLHLGKLNQVLLRNAGRAYFRAMGLASMRFVLELGLQQSSPALGHVLQWLHVDPLADKSAALQKARLHHYDHGIHGCGRELLGRVKDAWEALYAHLASTLSRATWAKDADLQLVVLQAWGVLITPDDHAFVSRVGIFRILQTVLDEARSSAVVPKPIVQAALKVVHLLAAQVATGSLAEETSVAAVIPLARKPSGPETLGKSVFEMLYTELRNAQDGGASKEAQQYGLQICGLLHSVSTAPLCRQHLSSPKWLRLLLRLVETGSSGIQQRVLQLLRRLLPFIHPRRCAQWAELDADADDDVLMLEDAAPGHVATPASLVVFFLSVLASSLPASYAQHQLAQLAAPAAPARLSPGSSHGLVGEVVHLLRSLFVADGWQTVLHDVLMDALAKQQATFAPTTDAAETLLARWTAWYGDQMLACAALCVLGGHIEGLRVGQAVKLTPRPTSSDAVFKGAKGVLVSLDLDKSAAEILIHKGNEWAGGSTSANRPIRVALEDIAPCPEVEWPAMDPALVERLVVHHTPQFLRAVLAIAPDEAPAPCADAPTLEAVLPVVAEEQRMLQALVGLHGLRAMGPWLSQPASPVWLQPSLPLLCQVATLPTATSGLADLGLLEEQWLQLHRKWLDEHQKKFPKDAPDADAAPAAAAAVAPPSAMCLQMMEMGFPREWCEVALAKCAFQVEVAINFCFEHSGDMDRLVQQATQKAKAPVAKKEKTEPTVPPMLLEQLSEMGFPVNWCKKALLANRNNVDAALTWILSNGEALEAEDRRDEEKETDGVEHVERTGLRRGPNPLRHISGQASITDDLLVEGMAGGGFASVGAPDCIVFSGRWYYEATLLTSGCIQIGWADSAFSGASERGTGVGDGPHSWAYDGWRQQKWHGLSSPYGLKWKVGDVIGCGVDCDSGTVFFCLNGEYMGIAFRGIDVSGGLFPCASFNRRERLAFNFGGLPFRTAHLATANFRPVLDTLPADYAKGALEDCLEEGVGEEQYSSDGRYFGKDLKAAASLPGRAKLLGTAPASASLLTDWLQLTRQLAILHARQALLAVWSQWPAELAVPDVPPEWFVTFLRLVAPYASTVAADDGASSALDALRPLALQLLRRQPALVEPMVESLRALVALAGARKYAKVPWDAANELAVVGALAQLGDAAWTDAEVLLHPNVYLAEWLTGLLREAGPPAAHDALLEAWLSVLKSPSLCLKDKAAQLLARFVPEMPVDGLARFPFARLVALCAQRLQKEYVHFPICSKYLQHLLELTATLYIAHGEQLPSPDAVLAQRVLAAQTAYETLLPLEPADAPPDEKPDDAMGEHDDDGATPPPPPPVDLVAIAQMNAEDKGGPPTDAPVAKPRPVVPSFPMRLVDAALLTPAQQTHLEAAFLGFKAPPSLEWPYGFDLGVVSDDANARLWTGTATQLKVERAVDEAAAATREVPPLGVGCKVKRGPHWKWRDQDGGDGAIGTVEGISPWSGVEGEGMSVRWPNDALYTYRWGADGNYDLYHVEVDEHNNIVHTYPTPAATEKAGRPSAGDLLANPFGIDLHFGLVLRVWPVPAAPGRVEGIVEWPDHQAVIAVAGTFADDALQLQEVAMLQGDMDMGWGLRFGCERWLPGTKYSLVVDAQTCWGDAVHHAWHDQGWQIVKSQLRLQSELLFSLDPHAANPALQVATDGQSVQCLSGDSRNLVLGTVGFSAGVHYWEVRVDQAEFGSVFLGVCEKQTKGATVVNLNRWQGWGFVNFRATYHNSTERIYGDHFNAGDTIGVCLNMESGKLSFFMDGIKYGEHIVTDLGTAFEGLKSDNQSPKTLYPCVGLRKAGDKVTLNGKWLSTPGVPPALVCRAAMALSALAHRFVQPPPVTLPERFVLAGWRQYQRWLSRHTRRVLARGRLAVDLNTAVASCQRVCEAAEAPIAFVAGDRVRILSKGGRALDAPEEAVVLGVHRGRLWYRVETQGNEGSEEGRSYAWYWAAAELPELILVKRDGADVGNGALPPPKPSATPELAPEEAQALASLPAFHALALAPLHSAATDAHLIEQLNGLCAQHGVDMANLVWTHVQGVGLPESGIAPVAVRARLALLLALQQLVLQATPLVCLDDDSRTSRELLALRRLVGTSTKLSLWDSVLRATTTPTPLPSDEYEDPREIRVLRINRIQAQASKLALCPAPSDRLRKSVFGQLYREMRTWSDSGFRRAYIGKGHGGQKRAFKVKFLGEGVNDYGGPYRAVFEQIVDELQMDQVEVTKGEQGLLPLLVPCPNRRAGTGSNQDKFVLNPSCGTISVAVGPIALELHRFLGKLIGLAVRHGLQMGLDLPAVVWRPLVGLPLHVAHLREIDVVAANLLQAVAEDDGASEQLVFTTHLSDGTEVPLVPDGDTRPVDADSRAEYVALATRKRLHESSAQLQALRDGLAAVLPMEMTGLFTAREFEVLVCGRRQVDVALLRQCTEYEDVDPTSAHVRFFWEVLEEMESEDRTLFLRFVWARSRMPNSAKEFPMNFKIQAPHDQGARQTPDAYLPHAQTCFFSLSLPAYSTKEILRAKLLYAIQNSPNMDADVRLHNAEGWADA</sequence>
<dbReference type="SMART" id="SM00449">
    <property type="entry name" value="SPRY"/>
    <property type="match status" value="3"/>
</dbReference>
<dbReference type="InterPro" id="IPR010606">
    <property type="entry name" value="Mib_Herc2"/>
</dbReference>
<dbReference type="SMART" id="SM00165">
    <property type="entry name" value="UBA"/>
    <property type="match status" value="2"/>
</dbReference>
<feature type="region of interest" description="Disordered" evidence="3">
    <location>
        <begin position="64"/>
        <end position="87"/>
    </location>
</feature>
<feature type="domain" description="HECT" evidence="6">
    <location>
        <begin position="3617"/>
        <end position="3975"/>
    </location>
</feature>
<feature type="compositionally biased region" description="Basic and acidic residues" evidence="3">
    <location>
        <begin position="117"/>
        <end position="137"/>
    </location>
</feature>
<dbReference type="GO" id="GO:0005737">
    <property type="term" value="C:cytoplasm"/>
    <property type="evidence" value="ECO:0007669"/>
    <property type="project" value="TreeGrafter"/>
</dbReference>
<feature type="region of interest" description="Disordered" evidence="3">
    <location>
        <begin position="2716"/>
        <end position="2750"/>
    </location>
</feature>
<proteinExistence type="predicted"/>
<evidence type="ECO:0000259" key="6">
    <source>
        <dbReference type="PROSITE" id="PS50237"/>
    </source>
</evidence>
<dbReference type="OrthoDB" id="239701at2759"/>
<feature type="compositionally biased region" description="Basic and acidic residues" evidence="3">
    <location>
        <begin position="78"/>
        <end position="87"/>
    </location>
</feature>
<name>A0A1V9ZRW4_ACHHY</name>
<reference evidence="8 9" key="1">
    <citation type="journal article" date="2014" name="Genome Biol. Evol.">
        <title>The secreted proteins of Achlya hypogyna and Thraustotheca clavata identify the ancestral oomycete secretome and reveal gene acquisitions by horizontal gene transfer.</title>
        <authorList>
            <person name="Misner I."/>
            <person name="Blouin N."/>
            <person name="Leonard G."/>
            <person name="Richards T.A."/>
            <person name="Lane C.E."/>
        </authorList>
    </citation>
    <scope>NUCLEOTIDE SEQUENCE [LARGE SCALE GENOMIC DNA]</scope>
    <source>
        <strain evidence="8 9">ATCC 48635</strain>
    </source>
</reference>
<dbReference type="SUPFAM" id="SSF46934">
    <property type="entry name" value="UBA-like"/>
    <property type="match status" value="2"/>
</dbReference>
<evidence type="ECO:0000313" key="9">
    <source>
        <dbReference type="Proteomes" id="UP000243579"/>
    </source>
</evidence>
<dbReference type="GO" id="GO:0046872">
    <property type="term" value="F:metal ion binding"/>
    <property type="evidence" value="ECO:0007669"/>
    <property type="project" value="InterPro"/>
</dbReference>
<dbReference type="EMBL" id="JNBR01000024">
    <property type="protein sequence ID" value="OQS00772.1"/>
    <property type="molecule type" value="Genomic_DNA"/>
</dbReference>
<feature type="domain" description="B30.2/SPRY" evidence="5">
    <location>
        <begin position="2197"/>
        <end position="2379"/>
    </location>
</feature>
<dbReference type="GO" id="GO:0016874">
    <property type="term" value="F:ligase activity"/>
    <property type="evidence" value="ECO:0007669"/>
    <property type="project" value="UniProtKB-KW"/>
</dbReference>
<dbReference type="Gene3D" id="3.30.2410.10">
    <property type="entry name" value="Hect, E3 ligase catalytic domain"/>
    <property type="match status" value="1"/>
</dbReference>
<evidence type="ECO:0000256" key="1">
    <source>
        <dbReference type="ARBA" id="ARBA00022786"/>
    </source>
</evidence>
<dbReference type="InterPro" id="IPR013320">
    <property type="entry name" value="ConA-like_dom_sf"/>
</dbReference>
<keyword evidence="9" id="KW-1185">Reference proteome</keyword>
<evidence type="ECO:0000259" key="7">
    <source>
        <dbReference type="PROSITE" id="PS51416"/>
    </source>
</evidence>
<dbReference type="InterPro" id="IPR009060">
    <property type="entry name" value="UBA-like_sf"/>
</dbReference>
<dbReference type="SUPFAM" id="SSF49899">
    <property type="entry name" value="Concanavalin A-like lectins/glucanases"/>
    <property type="match status" value="3"/>
</dbReference>
<dbReference type="SUPFAM" id="SSF159034">
    <property type="entry name" value="Mib/herc2 domain-like"/>
    <property type="match status" value="1"/>
</dbReference>
<dbReference type="Pfam" id="PF00622">
    <property type="entry name" value="SPRY"/>
    <property type="match status" value="3"/>
</dbReference>
<dbReference type="GO" id="GO:0016567">
    <property type="term" value="P:protein ubiquitination"/>
    <property type="evidence" value="ECO:0007669"/>
    <property type="project" value="InterPro"/>
</dbReference>
<dbReference type="FunFam" id="2.30.30.40:FF:000264">
    <property type="entry name" value="HECT E3 ubiquitin ligase"/>
    <property type="match status" value="1"/>
</dbReference>
<dbReference type="Gene3D" id="3.90.1750.10">
    <property type="entry name" value="Hect, E3 ligase catalytic domains"/>
    <property type="match status" value="1"/>
</dbReference>
<protein>
    <submittedName>
        <fullName evidence="8">HECT E3 ubiquitin ligase</fullName>
    </submittedName>
</protein>
<dbReference type="Gene3D" id="1.10.8.10">
    <property type="entry name" value="DNA helicase RuvA subunit, C-terminal domain"/>
    <property type="match status" value="2"/>
</dbReference>
<dbReference type="Gene3D" id="3.30.2160.10">
    <property type="entry name" value="Hect, E3 ligase catalytic domain"/>
    <property type="match status" value="1"/>
</dbReference>
<dbReference type="CDD" id="cd11709">
    <property type="entry name" value="SPRY"/>
    <property type="match status" value="2"/>
</dbReference>
<dbReference type="GO" id="GO:0004842">
    <property type="term" value="F:ubiquitin-protein transferase activity"/>
    <property type="evidence" value="ECO:0007669"/>
    <property type="project" value="InterPro"/>
</dbReference>
<dbReference type="InterPro" id="IPR035983">
    <property type="entry name" value="Hect_E3_ubiquitin_ligase"/>
</dbReference>
<dbReference type="SUPFAM" id="SSF56204">
    <property type="entry name" value="Hect, E3 ligase catalytic domain"/>
    <property type="match status" value="1"/>
</dbReference>
<feature type="domain" description="B30.2/SPRY" evidence="5">
    <location>
        <begin position="795"/>
        <end position="981"/>
    </location>
</feature>
<dbReference type="Pfam" id="PF22562">
    <property type="entry name" value="UBA_7"/>
    <property type="match status" value="1"/>
</dbReference>
<dbReference type="Pfam" id="PF00632">
    <property type="entry name" value="HECT"/>
    <property type="match status" value="1"/>
</dbReference>
<evidence type="ECO:0000256" key="2">
    <source>
        <dbReference type="PROSITE-ProRule" id="PRU00104"/>
    </source>
</evidence>
<dbReference type="InterPro" id="IPR042469">
    <property type="entry name" value="HECTD3"/>
</dbReference>
<dbReference type="PROSITE" id="PS50030">
    <property type="entry name" value="UBA"/>
    <property type="match status" value="2"/>
</dbReference>
<feature type="compositionally biased region" description="Basic and acidic residues" evidence="3">
    <location>
        <begin position="2725"/>
        <end position="2735"/>
    </location>
</feature>
<evidence type="ECO:0000259" key="4">
    <source>
        <dbReference type="PROSITE" id="PS50030"/>
    </source>
</evidence>
<dbReference type="Gene3D" id="2.60.120.920">
    <property type="match status" value="3"/>
</dbReference>